<dbReference type="Proteomes" id="UP000668403">
    <property type="component" value="Unassembled WGS sequence"/>
</dbReference>
<evidence type="ECO:0000313" key="3">
    <source>
        <dbReference type="Proteomes" id="UP000668403"/>
    </source>
</evidence>
<dbReference type="EMBL" id="JAGFBF010000004">
    <property type="protein sequence ID" value="MBO2989604.1"/>
    <property type="molecule type" value="Genomic_DNA"/>
</dbReference>
<keyword evidence="3" id="KW-1185">Reference proteome</keyword>
<proteinExistence type="predicted"/>
<reference evidence="2" key="1">
    <citation type="submission" date="2021-03" db="EMBL/GenBank/DDBJ databases">
        <title>Leucobacter chromiisoli sp. nov., isolated from chromium-containing soil of chemical plant.</title>
        <authorList>
            <person name="Xu Z."/>
        </authorList>
    </citation>
    <scope>NUCLEOTIDE SEQUENCE</scope>
    <source>
        <strain evidence="2">K 70/01</strain>
    </source>
</reference>
<dbReference type="InterPro" id="IPR043129">
    <property type="entry name" value="ATPase_NBD"/>
</dbReference>
<dbReference type="InterPro" id="IPR000905">
    <property type="entry name" value="Gcp-like_dom"/>
</dbReference>
<sequence>MDEWRSPAVTELRVTETHRAPADSREVGVLLSIDTAMGSSVAVGTPARIVEVSSDDPRRHAEVIGDLIARAYAEAGATPAETTAVVVGIGPGPFTGLRVGIAAATAFATGRGIPLLPVQGHEGVALAVLEAGSVAQPRVLQDAKRRELFVTAYAGLDDAGIPQRRHDSSLLSRASLIDEPGDIWPTGIPAGQLVRLAERRLVSGRAFAPNRPLYLRQPDVQQPSAPKRVST</sequence>
<dbReference type="PANTHER" id="PTHR11735:SF11">
    <property type="entry name" value="TRNA THREONYLCARBAMOYLADENOSINE BIOSYNTHESIS PROTEIN TSAB"/>
    <property type="match status" value="1"/>
</dbReference>
<accession>A0A939QKY0</accession>
<dbReference type="GO" id="GO:0005829">
    <property type="term" value="C:cytosol"/>
    <property type="evidence" value="ECO:0007669"/>
    <property type="project" value="TreeGrafter"/>
</dbReference>
<evidence type="ECO:0000313" key="2">
    <source>
        <dbReference type="EMBL" id="MBO2989604.1"/>
    </source>
</evidence>
<name>A0A939QKY0_9MICO</name>
<dbReference type="InterPro" id="IPR022496">
    <property type="entry name" value="T6A_TsaB"/>
</dbReference>
<protein>
    <submittedName>
        <fullName evidence="2">tRNA (Adenosine(37)-N6)-threonylcarbamoyltransferase complex dimerization subunit type 1 TsaB</fullName>
    </submittedName>
</protein>
<dbReference type="AlphaFoldDB" id="A0A939QKY0"/>
<organism evidence="2 3">
    <name type="scientific">Leucobacter tardus</name>
    <dbReference type="NCBI Taxonomy" id="501483"/>
    <lineage>
        <taxon>Bacteria</taxon>
        <taxon>Bacillati</taxon>
        <taxon>Actinomycetota</taxon>
        <taxon>Actinomycetes</taxon>
        <taxon>Micrococcales</taxon>
        <taxon>Microbacteriaceae</taxon>
        <taxon>Leucobacter</taxon>
    </lineage>
</organism>
<dbReference type="Pfam" id="PF00814">
    <property type="entry name" value="TsaD"/>
    <property type="match status" value="1"/>
</dbReference>
<feature type="domain" description="Gcp-like" evidence="1">
    <location>
        <begin position="58"/>
        <end position="151"/>
    </location>
</feature>
<dbReference type="NCBIfam" id="TIGR03725">
    <property type="entry name" value="T6A_YeaZ"/>
    <property type="match status" value="1"/>
</dbReference>
<gene>
    <name evidence="2" type="primary">tsaB</name>
    <name evidence="2" type="ORF">J4H85_06295</name>
</gene>
<dbReference type="SUPFAM" id="SSF53067">
    <property type="entry name" value="Actin-like ATPase domain"/>
    <property type="match status" value="1"/>
</dbReference>
<dbReference type="Gene3D" id="3.30.420.40">
    <property type="match status" value="1"/>
</dbReference>
<dbReference type="GO" id="GO:0002949">
    <property type="term" value="P:tRNA threonylcarbamoyladenosine modification"/>
    <property type="evidence" value="ECO:0007669"/>
    <property type="project" value="InterPro"/>
</dbReference>
<comment type="caution">
    <text evidence="2">The sequence shown here is derived from an EMBL/GenBank/DDBJ whole genome shotgun (WGS) entry which is preliminary data.</text>
</comment>
<evidence type="ECO:0000259" key="1">
    <source>
        <dbReference type="Pfam" id="PF00814"/>
    </source>
</evidence>
<dbReference type="PANTHER" id="PTHR11735">
    <property type="entry name" value="TRNA N6-ADENOSINE THREONYLCARBAMOYLTRANSFERASE"/>
    <property type="match status" value="1"/>
</dbReference>